<dbReference type="OrthoDB" id="9773856at2"/>
<evidence type="ECO:0000313" key="10">
    <source>
        <dbReference type="Proteomes" id="UP000016057"/>
    </source>
</evidence>
<dbReference type="InterPro" id="IPR041796">
    <property type="entry name" value="Mre11_N"/>
</dbReference>
<keyword evidence="10" id="KW-1185">Reference proteome</keyword>
<dbReference type="PANTHER" id="PTHR30337">
    <property type="entry name" value="COMPONENT OF ATP-DEPENDENT DSDNA EXONUCLEASE"/>
    <property type="match status" value="1"/>
</dbReference>
<accession>K8Z9K2</accession>
<keyword evidence="6 7" id="KW-0269">Exonuclease</keyword>
<dbReference type="eggNOG" id="COG0420">
    <property type="taxonomic scope" value="Bacteria"/>
</dbReference>
<gene>
    <name evidence="7" type="primary">sbcD</name>
    <name evidence="9" type="ORF">C683_0505</name>
</gene>
<evidence type="ECO:0000313" key="9">
    <source>
        <dbReference type="EMBL" id="EKU27724.1"/>
    </source>
</evidence>
<reference evidence="9 10" key="1">
    <citation type="journal article" date="2013" name="Genome Announc.">
        <title>Draft Genome Sequence of Catellicoccus marimammalium, a Novel Species Commonly Found in Gull Feces.</title>
        <authorList>
            <person name="Weigand M.R."/>
            <person name="Ryu H."/>
            <person name="Bozcek L."/>
            <person name="Konstantinidis K.T."/>
            <person name="Santo Domingo J.W."/>
        </authorList>
    </citation>
    <scope>NUCLEOTIDE SEQUENCE [LARGE SCALE GENOMIC DNA]</scope>
    <source>
        <strain evidence="9 10">M35/04/3</strain>
    </source>
</reference>
<evidence type="ECO:0000256" key="6">
    <source>
        <dbReference type="ARBA" id="ARBA00022839"/>
    </source>
</evidence>
<dbReference type="InterPro" id="IPR004843">
    <property type="entry name" value="Calcineurin-like_PHP"/>
</dbReference>
<organism evidence="9 10">
    <name type="scientific">Catellicoccus marimammalium M35/04/3</name>
    <dbReference type="NCBI Taxonomy" id="1234409"/>
    <lineage>
        <taxon>Bacteria</taxon>
        <taxon>Bacillati</taxon>
        <taxon>Bacillota</taxon>
        <taxon>Bacilli</taxon>
        <taxon>Lactobacillales</taxon>
        <taxon>Enterococcaceae</taxon>
        <taxon>Catellicoccus</taxon>
    </lineage>
</organism>
<dbReference type="Gene3D" id="3.60.21.10">
    <property type="match status" value="1"/>
</dbReference>
<dbReference type="InterPro" id="IPR050535">
    <property type="entry name" value="DNA_Repair-Maintenance_Comp"/>
</dbReference>
<comment type="similarity">
    <text evidence="1 7">Belongs to the SbcD family.</text>
</comment>
<dbReference type="PANTHER" id="PTHR30337:SF0">
    <property type="entry name" value="NUCLEASE SBCCD SUBUNIT D"/>
    <property type="match status" value="1"/>
</dbReference>
<dbReference type="NCBIfam" id="TIGR00619">
    <property type="entry name" value="sbcd"/>
    <property type="match status" value="1"/>
</dbReference>
<protein>
    <recommendedName>
        <fullName evidence="3 7">Nuclease SbcCD subunit D</fullName>
    </recommendedName>
</protein>
<dbReference type="SUPFAM" id="SSF56300">
    <property type="entry name" value="Metallo-dependent phosphatases"/>
    <property type="match status" value="1"/>
</dbReference>
<evidence type="ECO:0000256" key="1">
    <source>
        <dbReference type="ARBA" id="ARBA00010555"/>
    </source>
</evidence>
<dbReference type="EMBL" id="AMYT01000011">
    <property type="protein sequence ID" value="EKU27724.1"/>
    <property type="molecule type" value="Genomic_DNA"/>
</dbReference>
<feature type="domain" description="Calcineurin-like phosphoesterase" evidence="8">
    <location>
        <begin position="4"/>
        <end position="220"/>
    </location>
</feature>
<dbReference type="InterPro" id="IPR004593">
    <property type="entry name" value="SbcD"/>
</dbReference>
<comment type="function">
    <text evidence="7">SbcCD cleaves DNA hairpin structures. These structures can inhibit DNA replication and are intermediates in certain DNA recombination reactions. The complex acts as a 3'-&gt;5' double strand exonuclease that can open hairpins. It also has a 5' single-strand endonuclease activity.</text>
</comment>
<keyword evidence="7" id="KW-0255">Endonuclease</keyword>
<evidence type="ECO:0000256" key="7">
    <source>
        <dbReference type="RuleBase" id="RU363069"/>
    </source>
</evidence>
<evidence type="ECO:0000256" key="3">
    <source>
        <dbReference type="ARBA" id="ARBA00013365"/>
    </source>
</evidence>
<dbReference type="Pfam" id="PF00149">
    <property type="entry name" value="Metallophos"/>
    <property type="match status" value="1"/>
</dbReference>
<dbReference type="GO" id="GO:0008408">
    <property type="term" value="F:3'-5' exonuclease activity"/>
    <property type="evidence" value="ECO:0007669"/>
    <property type="project" value="InterPro"/>
</dbReference>
<dbReference type="Proteomes" id="UP000016057">
    <property type="component" value="Unassembled WGS sequence"/>
</dbReference>
<comment type="caution">
    <text evidence="9">The sequence shown here is derived from an EMBL/GenBank/DDBJ whole genome shotgun (WGS) entry which is preliminary data.</text>
</comment>
<dbReference type="RefSeq" id="WP_009489336.1">
    <property type="nucleotide sequence ID" value="NZ_AMYT01000011.1"/>
</dbReference>
<keyword evidence="4 7" id="KW-0540">Nuclease</keyword>
<evidence type="ECO:0000259" key="8">
    <source>
        <dbReference type="Pfam" id="PF00149"/>
    </source>
</evidence>
<dbReference type="AlphaFoldDB" id="K8Z9K2"/>
<sequence length="381" mass="44409">MIQLLHLADLHLGKSLYGQSRLEEQKEALEQIIQYVSNHEIDGILLAGDIFDTKRPSIAARKLYEDFVLQITEYCPLYAIAGNHDQGEGLQLFSPLFAKHQYYISGTLEYPWAHYQIKKGNDIVNIYLLPYYYYTQVKKEYSDTLSEIDWLRKEIQKLSLNSNEINLLVTHLFVDLYDNQDFSDLASGSEMITQVGTLEALPRELFSDFDYVALGHIHRPQWSVDQKIGYAGALLPYAFDEQMEKSFTLLTIDNHQISHKEIPIQYKKNLVTITGTIEEIQQQALNVSDNDYVKLVIQEKNIVENAKDRFQSLFPNLLTIEQEISQEWIEKERENKELPSLENNLFSYFSTFYQEKMGEELNSTQKSYLEEKLQSLDEEIL</sequence>
<dbReference type="STRING" id="1234409.C683_0505"/>
<dbReference type="CDD" id="cd00840">
    <property type="entry name" value="MPP_Mre11_N"/>
    <property type="match status" value="1"/>
</dbReference>
<dbReference type="InterPro" id="IPR029052">
    <property type="entry name" value="Metallo-depent_PP-like"/>
</dbReference>
<proteinExistence type="inferred from homology"/>
<comment type="subunit">
    <text evidence="2 7">Heterodimer of SbcC and SbcD.</text>
</comment>
<keyword evidence="7" id="KW-0235">DNA replication</keyword>
<dbReference type="GO" id="GO:0006310">
    <property type="term" value="P:DNA recombination"/>
    <property type="evidence" value="ECO:0007669"/>
    <property type="project" value="UniProtKB-KW"/>
</dbReference>
<evidence type="ECO:0000256" key="5">
    <source>
        <dbReference type="ARBA" id="ARBA00022801"/>
    </source>
</evidence>
<evidence type="ECO:0000256" key="2">
    <source>
        <dbReference type="ARBA" id="ARBA00011322"/>
    </source>
</evidence>
<dbReference type="GO" id="GO:0006260">
    <property type="term" value="P:DNA replication"/>
    <property type="evidence" value="ECO:0007669"/>
    <property type="project" value="UniProtKB-KW"/>
</dbReference>
<keyword evidence="5 7" id="KW-0378">Hydrolase</keyword>
<dbReference type="PATRIC" id="fig|1234409.3.peg.473"/>
<keyword evidence="7" id="KW-0233">DNA recombination</keyword>
<dbReference type="GO" id="GO:0004519">
    <property type="term" value="F:endonuclease activity"/>
    <property type="evidence" value="ECO:0007669"/>
    <property type="project" value="UniProtKB-KW"/>
</dbReference>
<evidence type="ECO:0000256" key="4">
    <source>
        <dbReference type="ARBA" id="ARBA00022722"/>
    </source>
</evidence>
<name>K8Z9K2_9ENTE</name>